<protein>
    <submittedName>
        <fullName evidence="2">Uncharacterized protein</fullName>
    </submittedName>
</protein>
<dbReference type="Proteomes" id="UP000067626">
    <property type="component" value="Chromosome"/>
</dbReference>
<evidence type="ECO:0000313" key="3">
    <source>
        <dbReference type="Proteomes" id="UP000067626"/>
    </source>
</evidence>
<dbReference type="AlphaFoldDB" id="A0A0K1EH29"/>
<sequence length="315" mass="33457">MSMRSHHHESGSRSARSRNALHLGGAALLFAGLVACEGKGKDTAPGEATSPSASVAPPAAVASSASASATSLAEIPLAPDVISKVVNPKNEAPYSGPTGTLKGRVTIKGSPPPETPHTYPVGKCGEAAATYGRLFRVGQDNTLADALVSVIGYSGYVPAKEKAAKITIHGCAFARRTVAATFGQRIEVSNLDVIESYMPYLDGARTHAVLVAIPRGDSVKLYPPQAGHYMLRDQMPKPFMTSDVFVLKYATHDVTELDGTYEISGIPVGNVTAVAYLPVLNDETQKEIVIKEGENKLDLELTFDLDKWNARQKKK</sequence>
<accession>A0A0K1EH29</accession>
<evidence type="ECO:0000313" key="2">
    <source>
        <dbReference type="EMBL" id="AKT39903.1"/>
    </source>
</evidence>
<dbReference type="OrthoDB" id="5511340at2"/>
<dbReference type="KEGG" id="ccro:CMC5_040540"/>
<dbReference type="EMBL" id="CP012159">
    <property type="protein sequence ID" value="AKT39903.1"/>
    <property type="molecule type" value="Genomic_DNA"/>
</dbReference>
<evidence type="ECO:0000256" key="1">
    <source>
        <dbReference type="SAM" id="MobiDB-lite"/>
    </source>
</evidence>
<feature type="region of interest" description="Disordered" evidence="1">
    <location>
        <begin position="87"/>
        <end position="120"/>
    </location>
</feature>
<gene>
    <name evidence="2" type="ORF">CMC5_040540</name>
</gene>
<proteinExistence type="predicted"/>
<name>A0A0K1EH29_CHOCO</name>
<dbReference type="RefSeq" id="WP_050431901.1">
    <property type="nucleotide sequence ID" value="NZ_CP012159.1"/>
</dbReference>
<keyword evidence="3" id="KW-1185">Reference proteome</keyword>
<organism evidence="2 3">
    <name type="scientific">Chondromyces crocatus</name>
    <dbReference type="NCBI Taxonomy" id="52"/>
    <lineage>
        <taxon>Bacteria</taxon>
        <taxon>Pseudomonadati</taxon>
        <taxon>Myxococcota</taxon>
        <taxon>Polyangia</taxon>
        <taxon>Polyangiales</taxon>
        <taxon>Polyangiaceae</taxon>
        <taxon>Chondromyces</taxon>
    </lineage>
</organism>
<reference evidence="2 3" key="1">
    <citation type="submission" date="2015-07" db="EMBL/GenBank/DDBJ databases">
        <title>Genome analysis of myxobacterium Chondromyces crocatus Cm c5 reveals a high potential for natural compound synthesis and the genetic basis for the loss of fruiting body formation.</title>
        <authorList>
            <person name="Zaburannyi N."/>
            <person name="Bunk B."/>
            <person name="Maier J."/>
            <person name="Overmann J."/>
            <person name="Mueller R."/>
        </authorList>
    </citation>
    <scope>NUCLEOTIDE SEQUENCE [LARGE SCALE GENOMIC DNA]</scope>
    <source>
        <strain evidence="2 3">Cm c5</strain>
    </source>
</reference>
<dbReference type="STRING" id="52.CMC5_040540"/>